<dbReference type="CDD" id="cd01392">
    <property type="entry name" value="HTH_LacI"/>
    <property type="match status" value="1"/>
</dbReference>
<dbReference type="Gene3D" id="3.40.50.2300">
    <property type="match status" value="2"/>
</dbReference>
<accession>A0ABT2U8T5</accession>
<dbReference type="InterPro" id="IPR046335">
    <property type="entry name" value="LacI/GalR-like_sensor"/>
</dbReference>
<evidence type="ECO:0000313" key="6">
    <source>
        <dbReference type="EMBL" id="MCU6791045.1"/>
    </source>
</evidence>
<dbReference type="PROSITE" id="PS00356">
    <property type="entry name" value="HTH_LACI_1"/>
    <property type="match status" value="1"/>
</dbReference>
<reference evidence="6 7" key="1">
    <citation type="submission" date="2022-09" db="EMBL/GenBank/DDBJ databases">
        <authorList>
            <person name="Han X.L."/>
            <person name="Wang Q."/>
            <person name="Lu T."/>
        </authorList>
    </citation>
    <scope>NUCLEOTIDE SEQUENCE [LARGE SCALE GENOMIC DNA]</scope>
    <source>
        <strain evidence="6 7">WQ 127069</strain>
    </source>
</reference>
<dbReference type="InterPro" id="IPR028082">
    <property type="entry name" value="Peripla_BP_I"/>
</dbReference>
<evidence type="ECO:0000313" key="7">
    <source>
        <dbReference type="Proteomes" id="UP001652445"/>
    </source>
</evidence>
<dbReference type="Pfam" id="PF13377">
    <property type="entry name" value="Peripla_BP_3"/>
    <property type="match status" value="1"/>
</dbReference>
<dbReference type="PANTHER" id="PTHR30146">
    <property type="entry name" value="LACI-RELATED TRANSCRIPTIONAL REPRESSOR"/>
    <property type="match status" value="1"/>
</dbReference>
<organism evidence="6 7">
    <name type="scientific">Paenibacillus baimaensis</name>
    <dbReference type="NCBI Taxonomy" id="2982185"/>
    <lineage>
        <taxon>Bacteria</taxon>
        <taxon>Bacillati</taxon>
        <taxon>Bacillota</taxon>
        <taxon>Bacilli</taxon>
        <taxon>Bacillales</taxon>
        <taxon>Paenibacillaceae</taxon>
        <taxon>Paenibacillus</taxon>
    </lineage>
</organism>
<gene>
    <name evidence="6" type="ORF">OB236_02775</name>
</gene>
<dbReference type="SMART" id="SM00354">
    <property type="entry name" value="HTH_LACI"/>
    <property type="match status" value="1"/>
</dbReference>
<sequence length="331" mass="36450">MATIRDVAQLSGVSVSTVSRVLNKSGYVNQETEHKVNLAIQTLQYEPSAVARGLASKRSRTIALILSNMMNPFFPELARAVEEVARTFGYTVFFGSSDDQADKEQAYIEIFRQRYVDGIIFSSHTLGMEEALRLNSSHIPYIVLDRAPSDEVCSVVRSNNRAGARLAVQHLLDRGCSKIAHIYGPQGIRTAQERLRGYEDIVKHLPWYSPSLLIPGNFLLDGGITAAEQMMERHPDVDGVFVGNDLMAVGVLKSLLRMGIQVPEQVAICGFDGIQLTEATEPEITTVAQPIYELGALATRLLIQKINGEAVANSLHELDVTLIPRASTRKD</sequence>
<dbReference type="PROSITE" id="PS50932">
    <property type="entry name" value="HTH_LACI_2"/>
    <property type="match status" value="1"/>
</dbReference>
<dbReference type="PRINTS" id="PR00036">
    <property type="entry name" value="HTHLACI"/>
</dbReference>
<dbReference type="PANTHER" id="PTHR30146:SF95">
    <property type="entry name" value="RIBOSE OPERON REPRESSOR"/>
    <property type="match status" value="1"/>
</dbReference>
<evidence type="ECO:0000259" key="5">
    <source>
        <dbReference type="PROSITE" id="PS50932"/>
    </source>
</evidence>
<name>A0ABT2U8T5_9BACL</name>
<dbReference type="EMBL" id="JAOQIO010000007">
    <property type="protein sequence ID" value="MCU6791045.1"/>
    <property type="molecule type" value="Genomic_DNA"/>
</dbReference>
<dbReference type="InterPro" id="IPR000843">
    <property type="entry name" value="HTH_LacI"/>
</dbReference>
<keyword evidence="1" id="KW-0678">Repressor</keyword>
<proteinExistence type="predicted"/>
<evidence type="ECO:0000256" key="1">
    <source>
        <dbReference type="ARBA" id="ARBA00022491"/>
    </source>
</evidence>
<dbReference type="SUPFAM" id="SSF53822">
    <property type="entry name" value="Periplasmic binding protein-like I"/>
    <property type="match status" value="1"/>
</dbReference>
<feature type="domain" description="HTH lacI-type" evidence="5">
    <location>
        <begin position="2"/>
        <end position="56"/>
    </location>
</feature>
<dbReference type="Gene3D" id="1.10.260.40">
    <property type="entry name" value="lambda repressor-like DNA-binding domains"/>
    <property type="match status" value="1"/>
</dbReference>
<evidence type="ECO:0000256" key="3">
    <source>
        <dbReference type="ARBA" id="ARBA00023125"/>
    </source>
</evidence>
<evidence type="ECO:0000256" key="2">
    <source>
        <dbReference type="ARBA" id="ARBA00023015"/>
    </source>
</evidence>
<dbReference type="InterPro" id="IPR010982">
    <property type="entry name" value="Lambda_DNA-bd_dom_sf"/>
</dbReference>
<dbReference type="RefSeq" id="WP_262682608.1">
    <property type="nucleotide sequence ID" value="NZ_JAOQIO010000007.1"/>
</dbReference>
<dbReference type="SUPFAM" id="SSF47413">
    <property type="entry name" value="lambda repressor-like DNA-binding domains"/>
    <property type="match status" value="1"/>
</dbReference>
<protein>
    <submittedName>
        <fullName evidence="6">LacI family transcriptional regulator</fullName>
    </submittedName>
</protein>
<evidence type="ECO:0000256" key="4">
    <source>
        <dbReference type="ARBA" id="ARBA00023163"/>
    </source>
</evidence>
<keyword evidence="3" id="KW-0238">DNA-binding</keyword>
<comment type="caution">
    <text evidence="6">The sequence shown here is derived from an EMBL/GenBank/DDBJ whole genome shotgun (WGS) entry which is preliminary data.</text>
</comment>
<dbReference type="CDD" id="cd06267">
    <property type="entry name" value="PBP1_LacI_sugar_binding-like"/>
    <property type="match status" value="1"/>
</dbReference>
<keyword evidence="2" id="KW-0805">Transcription regulation</keyword>
<keyword evidence="7" id="KW-1185">Reference proteome</keyword>
<dbReference type="Proteomes" id="UP001652445">
    <property type="component" value="Unassembled WGS sequence"/>
</dbReference>
<keyword evidence="4" id="KW-0804">Transcription</keyword>
<dbReference type="Pfam" id="PF00356">
    <property type="entry name" value="LacI"/>
    <property type="match status" value="1"/>
</dbReference>